<name>A6X898_BRUA4</name>
<geneLocation type="plasmid" evidence="1 2">
    <name>pOANT03</name>
</geneLocation>
<dbReference type="EMBL" id="CP000762">
    <property type="protein sequence ID" value="ABS17452.1"/>
    <property type="molecule type" value="Genomic_DNA"/>
</dbReference>
<keyword evidence="2" id="KW-1185">Reference proteome</keyword>
<dbReference type="KEGG" id="oan:Oant_4682"/>
<reference evidence="1 2" key="1">
    <citation type="journal article" date="2011" name="J. Bacteriol.">
        <title>Genome of Ochrobactrum anthropi ATCC 49188 T, a versatile opportunistic pathogen and symbiont of several eukaryotic hosts.</title>
        <authorList>
            <person name="Chain P.S."/>
            <person name="Lang D.M."/>
            <person name="Comerci D.J."/>
            <person name="Malfatti S.A."/>
            <person name="Vergez L.M."/>
            <person name="Shin M."/>
            <person name="Ugalde R.A."/>
            <person name="Garcia E."/>
            <person name="Tolmasky M.E."/>
        </authorList>
    </citation>
    <scope>NUCLEOTIDE SEQUENCE [LARGE SCALE GENOMIC DNA]</scope>
    <source>
        <strain evidence="2">ATCC 49188 / DSM 6882 / CCUG 24695 / JCM 21032 / LMG 3331 / NBRC 15819 / NCTC 12168 / Alc 37</strain>
    </source>
</reference>
<accession>A6X898</accession>
<dbReference type="RefSeq" id="WP_011983059.1">
    <property type="nucleotide sequence ID" value="NC_009671.1"/>
</dbReference>
<gene>
    <name evidence="1" type="ordered locus">Oant_4682</name>
</gene>
<keyword evidence="1" id="KW-0614">Plasmid</keyword>
<proteinExistence type="predicted"/>
<dbReference type="Proteomes" id="UP000002301">
    <property type="component" value="Plasmid pOANT03"/>
</dbReference>
<dbReference type="HOGENOM" id="CLU_1298719_0_0_5"/>
<organism evidence="1 2">
    <name type="scientific">Brucella anthropi (strain ATCC 49188 / DSM 6882 / CCUG 24695 / JCM 21032 / LMG 3331 / NBRC 15819 / NCTC 12168 / Alc 37)</name>
    <name type="common">Ochrobactrum anthropi</name>
    <dbReference type="NCBI Taxonomy" id="439375"/>
    <lineage>
        <taxon>Bacteria</taxon>
        <taxon>Pseudomonadati</taxon>
        <taxon>Pseudomonadota</taxon>
        <taxon>Alphaproteobacteria</taxon>
        <taxon>Hyphomicrobiales</taxon>
        <taxon>Brucellaceae</taxon>
        <taxon>Brucella/Ochrobactrum group</taxon>
        <taxon>Brucella</taxon>
    </lineage>
</organism>
<evidence type="ECO:0000313" key="1">
    <source>
        <dbReference type="EMBL" id="ABS17452.1"/>
    </source>
</evidence>
<dbReference type="AlphaFoldDB" id="A6X898"/>
<dbReference type="PATRIC" id="fig|439375.7.peg.4942"/>
<evidence type="ECO:0000313" key="2">
    <source>
        <dbReference type="Proteomes" id="UP000002301"/>
    </source>
</evidence>
<protein>
    <submittedName>
        <fullName evidence="1">Uncharacterized protein</fullName>
    </submittedName>
</protein>
<sequence length="212" mass="24969">MQNKLINMWYLSQTISHMKTVKDLDNRTLFITVHLKDKAAFEQIVRDTHEFIKIFVKQHKLPLCRVPGLFAALDFSESKKGILKHSFPHIHSILVFATQTPEGVINEVITHLSNFLKQHPLIDSSFKEPVQISRFTSHTRYKRNRNDQVENLIDYCRKSRMEEKRSTKTMVLPYEDMIDQNTKGAMKVIKSAKAHFENFKNSQNLQDYYSRQ</sequence>